<name>A0A3A3G447_9BURK</name>
<comment type="caution">
    <text evidence="4">The sequence shown here is derived from an EMBL/GenBank/DDBJ whole genome shotgun (WGS) entry which is preliminary data.</text>
</comment>
<feature type="domain" description="MmgE/PrpD C-terminal" evidence="3">
    <location>
        <begin position="281"/>
        <end position="455"/>
    </location>
</feature>
<dbReference type="Proteomes" id="UP000266327">
    <property type="component" value="Unassembled WGS sequence"/>
</dbReference>
<dbReference type="GO" id="GO:0016829">
    <property type="term" value="F:lyase activity"/>
    <property type="evidence" value="ECO:0007669"/>
    <property type="project" value="InterPro"/>
</dbReference>
<dbReference type="Gene3D" id="3.30.1330.120">
    <property type="entry name" value="2-methylcitrate dehydratase PrpD"/>
    <property type="match status" value="1"/>
</dbReference>
<feature type="domain" description="MmgE/PrpD N-terminal" evidence="2">
    <location>
        <begin position="8"/>
        <end position="254"/>
    </location>
</feature>
<sequence length="487" mass="52794">MPSTIVKHLADFTTQSTYDRLPKSVVNECKRILLDSIGCALAALDTPKGRAGIEYGRISGSANCMATIIGTGDRVSVLGAAFANGELINSLDMDAILPPGHVTPYVLPGALAVAEAVGASGRELISAIAVSHEMSFRFGKAMDYVRDVKDGKTATPKVFGYSSTIFGATAAIVMLKDLPIEVRGHALGIAGSIAPVNSHRAWGRHAPSTTIKYLLAGALAQSALTAAYMAELGHRGDVQILDDREFGFPRFIGTNRWEPERITKGLGNEWLFPAEQSYKPYPHCRLMHALFDCLIQIVEDNDIQPNEIDSIKAWVEGIAEEPAWLLREIEHVIDAQFSMSHGLAVAAHRIPPGKAWQDPELVFSRTVRDLMAKITTEVHPDYVQLLTNNGASRPGRIELRARGKTFVAESRYPKGSPSPEPGSMMTTDEIIQKFRSNANGVISPENIEGIIHSVMNLESIANVGTMMRMVGTTAAITRDSTVQVPVN</sequence>
<accession>A0A3A3G447</accession>
<dbReference type="EMBL" id="QYUQ01000002">
    <property type="protein sequence ID" value="RJG03257.1"/>
    <property type="molecule type" value="Genomic_DNA"/>
</dbReference>
<dbReference type="SUPFAM" id="SSF103378">
    <property type="entry name" value="2-methylcitrate dehydratase PrpD"/>
    <property type="match status" value="1"/>
</dbReference>
<dbReference type="RefSeq" id="WP_119786752.1">
    <property type="nucleotide sequence ID" value="NZ_QYUQ01000002.1"/>
</dbReference>
<dbReference type="AlphaFoldDB" id="A0A3A3G447"/>
<dbReference type="PANTHER" id="PTHR16943">
    <property type="entry name" value="2-METHYLCITRATE DEHYDRATASE-RELATED"/>
    <property type="match status" value="1"/>
</dbReference>
<comment type="similarity">
    <text evidence="1">Belongs to the PrpD family.</text>
</comment>
<evidence type="ECO:0000259" key="3">
    <source>
        <dbReference type="Pfam" id="PF19305"/>
    </source>
</evidence>
<dbReference type="InterPro" id="IPR045337">
    <property type="entry name" value="MmgE_PrpD_C"/>
</dbReference>
<protein>
    <submittedName>
        <fullName evidence="4">MmgE/PrpD family protein</fullName>
    </submittedName>
</protein>
<dbReference type="Pfam" id="PF19305">
    <property type="entry name" value="MmgE_PrpD_C"/>
    <property type="match status" value="1"/>
</dbReference>
<gene>
    <name evidence="4" type="ORF">D3878_18050</name>
</gene>
<evidence type="ECO:0000313" key="4">
    <source>
        <dbReference type="EMBL" id="RJG03257.1"/>
    </source>
</evidence>
<dbReference type="InterPro" id="IPR005656">
    <property type="entry name" value="MmgE_PrpD"/>
</dbReference>
<proteinExistence type="inferred from homology"/>
<dbReference type="InterPro" id="IPR045336">
    <property type="entry name" value="MmgE_PrpD_N"/>
</dbReference>
<dbReference type="PANTHER" id="PTHR16943:SF8">
    <property type="entry name" value="2-METHYLCITRATE DEHYDRATASE"/>
    <property type="match status" value="1"/>
</dbReference>
<organism evidence="4 5">
    <name type="scientific">Noviherbaspirillum sedimenti</name>
    <dbReference type="NCBI Taxonomy" id="2320865"/>
    <lineage>
        <taxon>Bacteria</taxon>
        <taxon>Pseudomonadati</taxon>
        <taxon>Pseudomonadota</taxon>
        <taxon>Betaproteobacteria</taxon>
        <taxon>Burkholderiales</taxon>
        <taxon>Oxalobacteraceae</taxon>
        <taxon>Noviherbaspirillum</taxon>
    </lineage>
</organism>
<dbReference type="Pfam" id="PF03972">
    <property type="entry name" value="MmgE_PrpD_N"/>
    <property type="match status" value="1"/>
</dbReference>
<reference evidence="5" key="1">
    <citation type="submission" date="2018-09" db="EMBL/GenBank/DDBJ databases">
        <authorList>
            <person name="Zhu H."/>
        </authorList>
    </citation>
    <scope>NUCLEOTIDE SEQUENCE [LARGE SCALE GENOMIC DNA]</scope>
    <source>
        <strain evidence="5">K1S02-23</strain>
    </source>
</reference>
<dbReference type="Gene3D" id="1.10.4100.10">
    <property type="entry name" value="2-methylcitrate dehydratase PrpD"/>
    <property type="match status" value="1"/>
</dbReference>
<dbReference type="InterPro" id="IPR036148">
    <property type="entry name" value="MmgE/PrpD_sf"/>
</dbReference>
<evidence type="ECO:0000259" key="2">
    <source>
        <dbReference type="Pfam" id="PF03972"/>
    </source>
</evidence>
<evidence type="ECO:0000256" key="1">
    <source>
        <dbReference type="ARBA" id="ARBA00006174"/>
    </source>
</evidence>
<evidence type="ECO:0000313" key="5">
    <source>
        <dbReference type="Proteomes" id="UP000266327"/>
    </source>
</evidence>
<dbReference type="InterPro" id="IPR042183">
    <property type="entry name" value="MmgE/PrpD_sf_1"/>
</dbReference>
<dbReference type="OrthoDB" id="8873320at2"/>
<dbReference type="InterPro" id="IPR042188">
    <property type="entry name" value="MmgE/PrpD_sf_2"/>
</dbReference>
<keyword evidence="5" id="KW-1185">Reference proteome</keyword>